<gene>
    <name evidence="2" type="ORF">BN1211_2295</name>
</gene>
<protein>
    <submittedName>
        <fullName evidence="2">Uncharacterized protein</fullName>
    </submittedName>
</protein>
<feature type="compositionally biased region" description="Low complexity" evidence="1">
    <location>
        <begin position="26"/>
        <end position="43"/>
    </location>
</feature>
<accession>A0A0H5C2L5</accession>
<feature type="compositionally biased region" description="Polar residues" evidence="1">
    <location>
        <begin position="82"/>
        <end position="110"/>
    </location>
</feature>
<dbReference type="AlphaFoldDB" id="A0A0H5C2L5"/>
<proteinExistence type="predicted"/>
<dbReference type="EMBL" id="CDQK01000002">
    <property type="protein sequence ID" value="CEP22031.1"/>
    <property type="molecule type" value="Genomic_DNA"/>
</dbReference>
<feature type="region of interest" description="Disordered" evidence="1">
    <location>
        <begin position="71"/>
        <end position="110"/>
    </location>
</feature>
<dbReference type="Proteomes" id="UP000038830">
    <property type="component" value="Unassembled WGS sequence"/>
</dbReference>
<evidence type="ECO:0000313" key="3">
    <source>
        <dbReference type="Proteomes" id="UP000038830"/>
    </source>
</evidence>
<feature type="compositionally biased region" description="Polar residues" evidence="1">
    <location>
        <begin position="1"/>
        <end position="12"/>
    </location>
</feature>
<reference evidence="3" key="1">
    <citation type="journal article" date="2015" name="J. Biotechnol.">
        <title>The structure of the Cyberlindnera jadinii genome and its relation to Candida utilis analyzed by the occurrence of single nucleotide polymorphisms.</title>
        <authorList>
            <person name="Rupp O."/>
            <person name="Brinkrolf K."/>
            <person name="Buerth C."/>
            <person name="Kunigo M."/>
            <person name="Schneider J."/>
            <person name="Jaenicke S."/>
            <person name="Goesmann A."/>
            <person name="Puehler A."/>
            <person name="Jaeger K.-E."/>
            <person name="Ernst J.F."/>
        </authorList>
    </citation>
    <scope>NUCLEOTIDE SEQUENCE [LARGE SCALE GENOMIC DNA]</scope>
    <source>
        <strain evidence="3">ATCC 18201 / CBS 1600 / BCRC 20928 / JCM 3617 / NBRC 0987 / NRRL Y-1542</strain>
    </source>
</reference>
<feature type="compositionally biased region" description="Basic and acidic residues" evidence="1">
    <location>
        <begin position="71"/>
        <end position="81"/>
    </location>
</feature>
<name>A0A0H5C2L5_CYBJN</name>
<evidence type="ECO:0000313" key="2">
    <source>
        <dbReference type="EMBL" id="CEP22031.1"/>
    </source>
</evidence>
<organism evidence="2 3">
    <name type="scientific">Cyberlindnera jadinii (strain ATCC 18201 / CBS 1600 / BCRC 20928 / JCM 3617 / NBRC 0987 / NRRL Y-1542)</name>
    <name type="common">Torula yeast</name>
    <name type="synonym">Candida utilis</name>
    <dbReference type="NCBI Taxonomy" id="983966"/>
    <lineage>
        <taxon>Eukaryota</taxon>
        <taxon>Fungi</taxon>
        <taxon>Dikarya</taxon>
        <taxon>Ascomycota</taxon>
        <taxon>Saccharomycotina</taxon>
        <taxon>Saccharomycetes</taxon>
        <taxon>Phaffomycetales</taxon>
        <taxon>Phaffomycetaceae</taxon>
        <taxon>Cyberlindnera</taxon>
    </lineage>
</organism>
<sequence length="177" mass="18839">MEATGLSRSISKVRSKLSGLKRNDESASASASSLAPSASAPAPVTACTSPDQADPNTHILAMKYMGSSDRVDLQNCNDHENSNANLTSTNHIPQLSMSTSTPPSLESNKTPSMASLETVLLPSIPSIQSLHEMDGSVRKDTTTHVVTNNDFADAMAQSILEKVDIDATTNETDHWKI</sequence>
<feature type="region of interest" description="Disordered" evidence="1">
    <location>
        <begin position="1"/>
        <end position="54"/>
    </location>
</feature>
<evidence type="ECO:0000256" key="1">
    <source>
        <dbReference type="SAM" id="MobiDB-lite"/>
    </source>
</evidence>